<dbReference type="InterPro" id="IPR000868">
    <property type="entry name" value="Isochorismatase-like_dom"/>
</dbReference>
<dbReference type="InterPro" id="IPR036380">
    <property type="entry name" value="Isochorismatase-like_sf"/>
</dbReference>
<gene>
    <name evidence="3" type="ORF">M6B22_01510</name>
</gene>
<dbReference type="InterPro" id="IPR050272">
    <property type="entry name" value="Isochorismatase-like_hydrls"/>
</dbReference>
<feature type="domain" description="Isochorismatase-like" evidence="2">
    <location>
        <begin position="3"/>
        <end position="144"/>
    </location>
</feature>
<dbReference type="Pfam" id="PF00857">
    <property type="entry name" value="Isochorismatase"/>
    <property type="match status" value="1"/>
</dbReference>
<organism evidence="3 4">
    <name type="scientific">Jatrophihabitans cynanchi</name>
    <dbReference type="NCBI Taxonomy" id="2944128"/>
    <lineage>
        <taxon>Bacteria</taxon>
        <taxon>Bacillati</taxon>
        <taxon>Actinomycetota</taxon>
        <taxon>Actinomycetes</taxon>
        <taxon>Jatrophihabitantales</taxon>
        <taxon>Jatrophihabitantaceae</taxon>
        <taxon>Jatrophihabitans</taxon>
    </lineage>
</organism>
<evidence type="ECO:0000313" key="3">
    <source>
        <dbReference type="EMBL" id="WAX57458.1"/>
    </source>
</evidence>
<proteinExistence type="predicted"/>
<dbReference type="EMBL" id="CP097463">
    <property type="protein sequence ID" value="WAX57458.1"/>
    <property type="molecule type" value="Genomic_DNA"/>
</dbReference>
<evidence type="ECO:0000313" key="4">
    <source>
        <dbReference type="Proteomes" id="UP001164693"/>
    </source>
</evidence>
<dbReference type="PANTHER" id="PTHR43540">
    <property type="entry name" value="PEROXYUREIDOACRYLATE/UREIDOACRYLATE AMIDOHYDROLASE-RELATED"/>
    <property type="match status" value="1"/>
</dbReference>
<dbReference type="SUPFAM" id="SSF52499">
    <property type="entry name" value="Isochorismatase-like hydrolases"/>
    <property type="match status" value="1"/>
</dbReference>
<dbReference type="PANTHER" id="PTHR43540:SF6">
    <property type="entry name" value="ISOCHORISMATASE-LIKE DOMAIN-CONTAINING PROTEIN"/>
    <property type="match status" value="1"/>
</dbReference>
<name>A0ABY7JY23_9ACTN</name>
<sequence>MQTALLVIDVQESFRQRAADWQARANPGVVEQVGRLVDNARAAGDLVVWVLHTEPGSGGVFDPEKGFVRPIDPLQPIAGESLVRKTSINAFTTTNLQQQLTTHGVREVVICGIRTEQCCETTARVANDLGYRVLFVGDATTTSAITATDGRVALSGQQIIARTEAVLAAREFATVVSTDEVIARAALPA</sequence>
<dbReference type="Gene3D" id="3.40.50.850">
    <property type="entry name" value="Isochorismatase-like"/>
    <property type="match status" value="1"/>
</dbReference>
<reference evidence="3" key="1">
    <citation type="submission" date="2022-05" db="EMBL/GenBank/DDBJ databases">
        <title>Jatrophihabitans sp. SB3-54 whole genome sequence.</title>
        <authorList>
            <person name="Suh M.K."/>
            <person name="Eom M.K."/>
            <person name="Kim J.S."/>
            <person name="Kim H.S."/>
            <person name="Do H.E."/>
            <person name="Shin Y.K."/>
            <person name="Lee J.-S."/>
        </authorList>
    </citation>
    <scope>NUCLEOTIDE SEQUENCE</scope>
    <source>
        <strain evidence="3">SB3-54</strain>
    </source>
</reference>
<accession>A0ABY7JY23</accession>
<keyword evidence="1" id="KW-0378">Hydrolase</keyword>
<evidence type="ECO:0000256" key="1">
    <source>
        <dbReference type="ARBA" id="ARBA00022801"/>
    </source>
</evidence>
<dbReference type="Proteomes" id="UP001164693">
    <property type="component" value="Chromosome"/>
</dbReference>
<dbReference type="RefSeq" id="WP_269443997.1">
    <property type="nucleotide sequence ID" value="NZ_CP097463.1"/>
</dbReference>
<protein>
    <submittedName>
        <fullName evidence="3">Isochorismatase family protein</fullName>
    </submittedName>
</protein>
<evidence type="ECO:0000259" key="2">
    <source>
        <dbReference type="Pfam" id="PF00857"/>
    </source>
</evidence>
<keyword evidence="4" id="KW-1185">Reference proteome</keyword>